<accession>A0A1I7S5G4</accession>
<organism evidence="3 5">
    <name type="scientific">Bursaphelenchus xylophilus</name>
    <name type="common">Pinewood nematode worm</name>
    <name type="synonym">Aphelenchoides xylophilus</name>
    <dbReference type="NCBI Taxonomy" id="6326"/>
    <lineage>
        <taxon>Eukaryota</taxon>
        <taxon>Metazoa</taxon>
        <taxon>Ecdysozoa</taxon>
        <taxon>Nematoda</taxon>
        <taxon>Chromadorea</taxon>
        <taxon>Rhabditida</taxon>
        <taxon>Tylenchina</taxon>
        <taxon>Tylenchomorpha</taxon>
        <taxon>Aphelenchoidea</taxon>
        <taxon>Aphelenchoididae</taxon>
        <taxon>Bursaphelenchus</taxon>
    </lineage>
</organism>
<dbReference type="Proteomes" id="UP000095284">
    <property type="component" value="Unplaced"/>
</dbReference>
<dbReference type="SMR" id="A0A1I7S5G4"/>
<sequence>MTIKVQLLLSAILSTVVSAEFDEVLAKTKFFPLAAAAYTTFPVKCVKNVFDDAEVTKTVTAECGKMPGEWKVCFGFTGVSHTDKAIFLAY</sequence>
<evidence type="ECO:0000313" key="2">
    <source>
        <dbReference type="EMBL" id="CAD5227663.1"/>
    </source>
</evidence>
<evidence type="ECO:0000313" key="4">
    <source>
        <dbReference type="Proteomes" id="UP000659654"/>
    </source>
</evidence>
<keyword evidence="4" id="KW-1185">Reference proteome</keyword>
<evidence type="ECO:0000256" key="1">
    <source>
        <dbReference type="SAM" id="SignalP"/>
    </source>
</evidence>
<reference evidence="2" key="2">
    <citation type="submission" date="2020-09" db="EMBL/GenBank/DDBJ databases">
        <authorList>
            <person name="Kikuchi T."/>
        </authorList>
    </citation>
    <scope>NUCLEOTIDE SEQUENCE</scope>
    <source>
        <strain evidence="2">Ka4C1</strain>
    </source>
</reference>
<gene>
    <name evidence="2" type="ORF">BXYJ_LOCUS10062</name>
</gene>
<reference evidence="5" key="1">
    <citation type="submission" date="2016-11" db="UniProtKB">
        <authorList>
            <consortium name="WormBaseParasite"/>
        </authorList>
    </citation>
    <scope>IDENTIFICATION</scope>
</reference>
<evidence type="ECO:0000313" key="3">
    <source>
        <dbReference type="Proteomes" id="UP000095284"/>
    </source>
</evidence>
<dbReference type="Proteomes" id="UP000659654">
    <property type="component" value="Unassembled WGS sequence"/>
</dbReference>
<feature type="signal peptide" evidence="1">
    <location>
        <begin position="1"/>
        <end position="19"/>
    </location>
</feature>
<feature type="chain" id="PRO_5036022054" evidence="1">
    <location>
        <begin position="20"/>
        <end position="90"/>
    </location>
</feature>
<name>A0A1I7S5G4_BURXY</name>
<dbReference type="OrthoDB" id="5873715at2759"/>
<dbReference type="WBParaSite" id="BXY_0824900.1">
    <property type="protein sequence ID" value="BXY_0824900.1"/>
    <property type="gene ID" value="BXY_0824900"/>
</dbReference>
<proteinExistence type="predicted"/>
<dbReference type="AlphaFoldDB" id="A0A1I7S5G4"/>
<dbReference type="EMBL" id="CAJFCV020000004">
    <property type="protein sequence ID" value="CAG9118046.1"/>
    <property type="molecule type" value="Genomic_DNA"/>
</dbReference>
<dbReference type="EMBL" id="CAJFDI010000004">
    <property type="protein sequence ID" value="CAD5227663.1"/>
    <property type="molecule type" value="Genomic_DNA"/>
</dbReference>
<protein>
    <submittedName>
        <fullName evidence="2">(pine wood nematode) hypothetical protein</fullName>
    </submittedName>
</protein>
<keyword evidence="1" id="KW-0732">Signal</keyword>
<dbReference type="PANTHER" id="PTHR45908">
    <property type="entry name" value="PROTEIN CBG11750-RELATED"/>
    <property type="match status" value="1"/>
</dbReference>
<evidence type="ECO:0000313" key="5">
    <source>
        <dbReference type="WBParaSite" id="BXY_0824900.1"/>
    </source>
</evidence>
<dbReference type="Proteomes" id="UP000582659">
    <property type="component" value="Unassembled WGS sequence"/>
</dbReference>